<dbReference type="GO" id="GO:0046854">
    <property type="term" value="P:phosphatidylinositol phosphate biosynthetic process"/>
    <property type="evidence" value="ECO:0007669"/>
    <property type="project" value="InterPro"/>
</dbReference>
<keyword evidence="5 6" id="KW-0460">Magnesium</keyword>
<dbReference type="SUPFAM" id="SSF56655">
    <property type="entry name" value="Carbohydrate phosphatase"/>
    <property type="match status" value="1"/>
</dbReference>
<evidence type="ECO:0000256" key="6">
    <source>
        <dbReference type="PIRSR" id="PIRSR600760-2"/>
    </source>
</evidence>
<dbReference type="PROSITE" id="PS00630">
    <property type="entry name" value="IMP_2"/>
    <property type="match status" value="1"/>
</dbReference>
<proteinExistence type="predicted"/>
<sequence length="272" mass="28765">MTVVAERTTWADTAERAARAGGAVLLEHRGRVHDVRLKDARVDVTSSADLAAQDAVTAAIHAEHPDHVVIGEESTRSTDDAGGELRWWVDPLDGTRNYLHGVPFFAVAVSATVAGEAVAAAVYDPLRDELYRAIRGRGATCNGRPLRVASTARAAEALVVVQAQSADPAVIAEFARLMRAMLTVSAGVRFPGAPALVLAHVAAGHYTAYVERDMDPWDVAGGRLLVEEAGGRVTDFAGRVRDASTRHDLVASNGLVHDELVAATGMTFEEGG</sequence>
<organism evidence="7 8">
    <name type="scientific">Actinomycetospora cinnamomea</name>
    <dbReference type="NCBI Taxonomy" id="663609"/>
    <lineage>
        <taxon>Bacteria</taxon>
        <taxon>Bacillati</taxon>
        <taxon>Actinomycetota</taxon>
        <taxon>Actinomycetes</taxon>
        <taxon>Pseudonocardiales</taxon>
        <taxon>Pseudonocardiaceae</taxon>
        <taxon>Actinomycetospora</taxon>
    </lineage>
</organism>
<dbReference type="InterPro" id="IPR020583">
    <property type="entry name" value="Inositol_monoP_metal-BS"/>
</dbReference>
<evidence type="ECO:0000256" key="3">
    <source>
        <dbReference type="ARBA" id="ARBA00022723"/>
    </source>
</evidence>
<dbReference type="EMBL" id="QEKW01000004">
    <property type="protein sequence ID" value="PVZ11010.1"/>
    <property type="molecule type" value="Genomic_DNA"/>
</dbReference>
<accession>A0A2U1FGB1</accession>
<protein>
    <recommendedName>
        <fullName evidence="2">inositol-phosphate phosphatase</fullName>
        <ecNumber evidence="2">3.1.3.25</ecNumber>
    </recommendedName>
</protein>
<keyword evidence="8" id="KW-1185">Reference proteome</keyword>
<dbReference type="Gene3D" id="3.30.540.10">
    <property type="entry name" value="Fructose-1,6-Bisphosphatase, subunit A, domain 1"/>
    <property type="match status" value="1"/>
</dbReference>
<evidence type="ECO:0000256" key="5">
    <source>
        <dbReference type="ARBA" id="ARBA00022842"/>
    </source>
</evidence>
<dbReference type="AlphaFoldDB" id="A0A2U1FGB1"/>
<feature type="binding site" evidence="6">
    <location>
        <position position="92"/>
    </location>
    <ligand>
        <name>Mg(2+)</name>
        <dbReference type="ChEBI" id="CHEBI:18420"/>
        <label>1</label>
        <note>catalytic</note>
    </ligand>
</feature>
<comment type="caution">
    <text evidence="7">The sequence shown here is derived from an EMBL/GenBank/DDBJ whole genome shotgun (WGS) entry which is preliminary data.</text>
</comment>
<dbReference type="Pfam" id="PF00459">
    <property type="entry name" value="Inositol_P"/>
    <property type="match status" value="1"/>
</dbReference>
<name>A0A2U1FGB1_9PSEU</name>
<dbReference type="PRINTS" id="PR00377">
    <property type="entry name" value="IMPHPHTASES"/>
</dbReference>
<dbReference type="InterPro" id="IPR020550">
    <property type="entry name" value="Inositol_monophosphatase_CS"/>
</dbReference>
<dbReference type="PROSITE" id="PS00629">
    <property type="entry name" value="IMP_1"/>
    <property type="match status" value="1"/>
</dbReference>
<dbReference type="PANTHER" id="PTHR20854">
    <property type="entry name" value="INOSITOL MONOPHOSPHATASE"/>
    <property type="match status" value="1"/>
</dbReference>
<gene>
    <name evidence="7" type="ORF">C8D89_104224</name>
</gene>
<evidence type="ECO:0000313" key="8">
    <source>
        <dbReference type="Proteomes" id="UP000245639"/>
    </source>
</evidence>
<dbReference type="GO" id="GO:0008934">
    <property type="term" value="F:inositol monophosphate 1-phosphatase activity"/>
    <property type="evidence" value="ECO:0007669"/>
    <property type="project" value="TreeGrafter"/>
</dbReference>
<dbReference type="GO" id="GO:0046872">
    <property type="term" value="F:metal ion binding"/>
    <property type="evidence" value="ECO:0007669"/>
    <property type="project" value="UniProtKB-KW"/>
</dbReference>
<feature type="binding site" evidence="6">
    <location>
        <position position="72"/>
    </location>
    <ligand>
        <name>Mg(2+)</name>
        <dbReference type="ChEBI" id="CHEBI:18420"/>
        <label>1</label>
        <note>catalytic</note>
    </ligand>
</feature>
<feature type="binding site" evidence="6">
    <location>
        <position position="93"/>
    </location>
    <ligand>
        <name>Mg(2+)</name>
        <dbReference type="ChEBI" id="CHEBI:18420"/>
        <label>2</label>
    </ligand>
</feature>
<keyword evidence="3 6" id="KW-0479">Metal-binding</keyword>
<reference evidence="7 8" key="1">
    <citation type="submission" date="2018-04" db="EMBL/GenBank/DDBJ databases">
        <title>Genomic Encyclopedia of Type Strains, Phase IV (KMG-IV): sequencing the most valuable type-strain genomes for metagenomic binning, comparative biology and taxonomic classification.</title>
        <authorList>
            <person name="Goeker M."/>
        </authorList>
    </citation>
    <scope>NUCLEOTIDE SEQUENCE [LARGE SCALE GENOMIC DNA]</scope>
    <source>
        <strain evidence="7 8">DSM 45771</strain>
    </source>
</reference>
<comment type="cofactor">
    <cofactor evidence="6">
        <name>Mg(2+)</name>
        <dbReference type="ChEBI" id="CHEBI:18420"/>
    </cofactor>
</comment>
<feature type="binding site" evidence="6">
    <location>
        <position position="218"/>
    </location>
    <ligand>
        <name>Mg(2+)</name>
        <dbReference type="ChEBI" id="CHEBI:18420"/>
        <label>1</label>
        <note>catalytic</note>
    </ligand>
</feature>
<evidence type="ECO:0000256" key="2">
    <source>
        <dbReference type="ARBA" id="ARBA00013106"/>
    </source>
</evidence>
<dbReference type="RefSeq" id="WP_165825633.1">
    <property type="nucleotide sequence ID" value="NZ_QEKW01000004.1"/>
</dbReference>
<dbReference type="Gene3D" id="3.40.190.80">
    <property type="match status" value="1"/>
</dbReference>
<evidence type="ECO:0000256" key="1">
    <source>
        <dbReference type="ARBA" id="ARBA00001033"/>
    </source>
</evidence>
<keyword evidence="4" id="KW-0378">Hydrolase</keyword>
<comment type="catalytic activity">
    <reaction evidence="1">
        <text>a myo-inositol phosphate + H2O = myo-inositol + phosphate</text>
        <dbReference type="Rhea" id="RHEA:24056"/>
        <dbReference type="ChEBI" id="CHEBI:15377"/>
        <dbReference type="ChEBI" id="CHEBI:17268"/>
        <dbReference type="ChEBI" id="CHEBI:43474"/>
        <dbReference type="ChEBI" id="CHEBI:84139"/>
        <dbReference type="EC" id="3.1.3.25"/>
    </reaction>
</comment>
<dbReference type="Proteomes" id="UP000245639">
    <property type="component" value="Unassembled WGS sequence"/>
</dbReference>
<evidence type="ECO:0000256" key="4">
    <source>
        <dbReference type="ARBA" id="ARBA00022801"/>
    </source>
</evidence>
<dbReference type="GO" id="GO:0006020">
    <property type="term" value="P:inositol metabolic process"/>
    <property type="evidence" value="ECO:0007669"/>
    <property type="project" value="TreeGrafter"/>
</dbReference>
<dbReference type="GO" id="GO:0007165">
    <property type="term" value="P:signal transduction"/>
    <property type="evidence" value="ECO:0007669"/>
    <property type="project" value="TreeGrafter"/>
</dbReference>
<evidence type="ECO:0000313" key="7">
    <source>
        <dbReference type="EMBL" id="PVZ11010.1"/>
    </source>
</evidence>
<dbReference type="InterPro" id="IPR000760">
    <property type="entry name" value="Inositol_monophosphatase-like"/>
</dbReference>
<feature type="binding site" evidence="6">
    <location>
        <position position="90"/>
    </location>
    <ligand>
        <name>Mg(2+)</name>
        <dbReference type="ChEBI" id="CHEBI:18420"/>
        <label>2</label>
    </ligand>
</feature>
<dbReference type="PANTHER" id="PTHR20854:SF4">
    <property type="entry name" value="INOSITOL-1-MONOPHOSPHATASE-RELATED"/>
    <property type="match status" value="1"/>
</dbReference>
<dbReference type="EC" id="3.1.3.25" evidence="2"/>